<dbReference type="InterPro" id="IPR050469">
    <property type="entry name" value="Diguanylate_Cyclase"/>
</dbReference>
<reference evidence="3" key="1">
    <citation type="submission" date="2020-02" db="EMBL/GenBank/DDBJ databases">
        <authorList>
            <person name="Meier V. D."/>
        </authorList>
    </citation>
    <scope>NUCLEOTIDE SEQUENCE</scope>
    <source>
        <strain evidence="3">AVDCRST_MAG65</strain>
    </source>
</reference>
<dbReference type="GO" id="GO:1902201">
    <property type="term" value="P:negative regulation of bacterial-type flagellum-dependent cell motility"/>
    <property type="evidence" value="ECO:0007669"/>
    <property type="project" value="TreeGrafter"/>
</dbReference>
<feature type="transmembrane region" description="Helical" evidence="1">
    <location>
        <begin position="262"/>
        <end position="283"/>
    </location>
</feature>
<sequence>MATNSRARRLAQRLGVAVVVGSLAAYLGLSVLLPPADPLMAFFRTYVHSFLMVAAAGIAVVVTLRAGRERWAWTIIAVGLVAFAGGEIVWRFVYSDDASPPYPSWADALWLTTYPAFYVGLMLVVRARVAAFAAGAWLDGLIAGMTVAAVGVAFYLAPLLEESDAAAGALIVTMAYPLGDLLLWVLLLAALGLSGWRVSRSLALLVGGQVAITVGDAVLAVQTASGAYVEGRWPDVMWPLGALLIAAAGLERTPSRPVAALAGWRSFAVPAVFVIIAAVLQVLDGPLDFPLAVDVLISATFLLVLMRAGLALRDNERLLERTRAEATTDALTGLGNRRALSADLDDALAGGEEWTLALFDLDGFKAYNDTFGHDAGDALLSRVGLALESTVSPGRAYRFGGDEFCVLTPLTGSPAERVLTAAGEALSERGRGFRVGASCGTALLPAEAADPASALRLVDQRMYVHKTPRRTVSGAPEGVADAFRAMVGPDGARRPPTATRA</sequence>
<feature type="transmembrane region" description="Helical" evidence="1">
    <location>
        <begin position="45"/>
        <end position="64"/>
    </location>
</feature>
<dbReference type="PANTHER" id="PTHR45138">
    <property type="entry name" value="REGULATORY COMPONENTS OF SENSORY TRANSDUCTION SYSTEM"/>
    <property type="match status" value="1"/>
</dbReference>
<proteinExistence type="predicted"/>
<feature type="transmembrane region" description="Helical" evidence="1">
    <location>
        <begin position="233"/>
        <end position="250"/>
    </location>
</feature>
<dbReference type="PROSITE" id="PS50887">
    <property type="entry name" value="GGDEF"/>
    <property type="match status" value="1"/>
</dbReference>
<evidence type="ECO:0000259" key="2">
    <source>
        <dbReference type="PROSITE" id="PS50887"/>
    </source>
</evidence>
<keyword evidence="1" id="KW-1133">Transmembrane helix</keyword>
<dbReference type="GO" id="GO:0052621">
    <property type="term" value="F:diguanylate cyclase activity"/>
    <property type="evidence" value="ECO:0007669"/>
    <property type="project" value="TreeGrafter"/>
</dbReference>
<gene>
    <name evidence="3" type="ORF">AVDCRST_MAG65-1427</name>
</gene>
<dbReference type="EMBL" id="CADCVL010000240">
    <property type="protein sequence ID" value="CAA9480892.1"/>
    <property type="molecule type" value="Genomic_DNA"/>
</dbReference>
<feature type="transmembrane region" description="Helical" evidence="1">
    <location>
        <begin position="71"/>
        <end position="93"/>
    </location>
</feature>
<protein>
    <recommendedName>
        <fullName evidence="2">GGDEF domain-containing protein</fullName>
    </recommendedName>
</protein>
<feature type="domain" description="GGDEF" evidence="2">
    <location>
        <begin position="352"/>
        <end position="478"/>
    </location>
</feature>
<accession>A0A6J4RSC3</accession>
<feature type="transmembrane region" description="Helical" evidence="1">
    <location>
        <begin position="105"/>
        <end position="125"/>
    </location>
</feature>
<feature type="transmembrane region" description="Helical" evidence="1">
    <location>
        <begin position="202"/>
        <end position="221"/>
    </location>
</feature>
<feature type="transmembrane region" description="Helical" evidence="1">
    <location>
        <begin position="289"/>
        <end position="312"/>
    </location>
</feature>
<evidence type="ECO:0000313" key="3">
    <source>
        <dbReference type="EMBL" id="CAA9480892.1"/>
    </source>
</evidence>
<organism evidence="3">
    <name type="scientific">uncultured Solirubrobacteraceae bacterium</name>
    <dbReference type="NCBI Taxonomy" id="1162706"/>
    <lineage>
        <taxon>Bacteria</taxon>
        <taxon>Bacillati</taxon>
        <taxon>Actinomycetota</taxon>
        <taxon>Thermoleophilia</taxon>
        <taxon>Solirubrobacterales</taxon>
        <taxon>Solirubrobacteraceae</taxon>
        <taxon>environmental samples</taxon>
    </lineage>
</organism>
<dbReference type="GO" id="GO:0043709">
    <property type="term" value="P:cell adhesion involved in single-species biofilm formation"/>
    <property type="evidence" value="ECO:0007669"/>
    <property type="project" value="TreeGrafter"/>
</dbReference>
<keyword evidence="1" id="KW-0812">Transmembrane</keyword>
<dbReference type="Pfam" id="PF00990">
    <property type="entry name" value="GGDEF"/>
    <property type="match status" value="1"/>
</dbReference>
<dbReference type="AlphaFoldDB" id="A0A6J4RSC3"/>
<feature type="transmembrane region" description="Helical" evidence="1">
    <location>
        <begin position="169"/>
        <end position="190"/>
    </location>
</feature>
<dbReference type="PANTHER" id="PTHR45138:SF9">
    <property type="entry name" value="DIGUANYLATE CYCLASE DGCM-RELATED"/>
    <property type="match status" value="1"/>
</dbReference>
<dbReference type="CDD" id="cd01949">
    <property type="entry name" value="GGDEF"/>
    <property type="match status" value="1"/>
</dbReference>
<dbReference type="InterPro" id="IPR043128">
    <property type="entry name" value="Rev_trsase/Diguanyl_cyclase"/>
</dbReference>
<keyword evidence="1" id="KW-0472">Membrane</keyword>
<dbReference type="GO" id="GO:0005886">
    <property type="term" value="C:plasma membrane"/>
    <property type="evidence" value="ECO:0007669"/>
    <property type="project" value="TreeGrafter"/>
</dbReference>
<dbReference type="InterPro" id="IPR029787">
    <property type="entry name" value="Nucleotide_cyclase"/>
</dbReference>
<feature type="transmembrane region" description="Helical" evidence="1">
    <location>
        <begin position="14"/>
        <end position="33"/>
    </location>
</feature>
<dbReference type="Gene3D" id="3.30.70.270">
    <property type="match status" value="1"/>
</dbReference>
<dbReference type="SMART" id="SM00267">
    <property type="entry name" value="GGDEF"/>
    <property type="match status" value="1"/>
</dbReference>
<name>A0A6J4RSC3_9ACTN</name>
<evidence type="ECO:0000256" key="1">
    <source>
        <dbReference type="SAM" id="Phobius"/>
    </source>
</evidence>
<feature type="transmembrane region" description="Helical" evidence="1">
    <location>
        <begin position="137"/>
        <end position="157"/>
    </location>
</feature>
<dbReference type="InterPro" id="IPR000160">
    <property type="entry name" value="GGDEF_dom"/>
</dbReference>
<dbReference type="SUPFAM" id="SSF55073">
    <property type="entry name" value="Nucleotide cyclase"/>
    <property type="match status" value="1"/>
</dbReference>
<dbReference type="NCBIfam" id="TIGR00254">
    <property type="entry name" value="GGDEF"/>
    <property type="match status" value="1"/>
</dbReference>